<dbReference type="Proteomes" id="UP001632038">
    <property type="component" value="Unassembled WGS sequence"/>
</dbReference>
<proteinExistence type="predicted"/>
<dbReference type="PANTHER" id="PTHR34057:SF10">
    <property type="entry name" value="TRANSPOSASE, PTTA_EN_SPM, PLANT"/>
    <property type="match status" value="1"/>
</dbReference>
<comment type="caution">
    <text evidence="1">The sequence shown here is derived from an EMBL/GenBank/DDBJ whole genome shotgun (WGS) entry which is preliminary data.</text>
</comment>
<gene>
    <name evidence="1" type="ORF">CASFOL_013607</name>
</gene>
<organism evidence="1 2">
    <name type="scientific">Castilleja foliolosa</name>
    <dbReference type="NCBI Taxonomy" id="1961234"/>
    <lineage>
        <taxon>Eukaryota</taxon>
        <taxon>Viridiplantae</taxon>
        <taxon>Streptophyta</taxon>
        <taxon>Embryophyta</taxon>
        <taxon>Tracheophyta</taxon>
        <taxon>Spermatophyta</taxon>
        <taxon>Magnoliopsida</taxon>
        <taxon>eudicotyledons</taxon>
        <taxon>Gunneridae</taxon>
        <taxon>Pentapetalae</taxon>
        <taxon>asterids</taxon>
        <taxon>lamiids</taxon>
        <taxon>Lamiales</taxon>
        <taxon>Orobanchaceae</taxon>
        <taxon>Pedicularideae</taxon>
        <taxon>Castillejinae</taxon>
        <taxon>Castilleja</taxon>
    </lineage>
</organism>
<name>A0ABD3DL50_9LAMI</name>
<dbReference type="PANTHER" id="PTHR34057">
    <property type="entry name" value="ELONGATION FACTOR"/>
    <property type="match status" value="1"/>
</dbReference>
<keyword evidence="2" id="KW-1185">Reference proteome</keyword>
<protein>
    <submittedName>
        <fullName evidence="1">Uncharacterized protein</fullName>
    </submittedName>
</protein>
<dbReference type="AlphaFoldDB" id="A0ABD3DL50"/>
<evidence type="ECO:0000313" key="1">
    <source>
        <dbReference type="EMBL" id="KAL3642792.1"/>
    </source>
</evidence>
<evidence type="ECO:0000313" key="2">
    <source>
        <dbReference type="Proteomes" id="UP001632038"/>
    </source>
</evidence>
<accession>A0ABD3DL50</accession>
<reference evidence="2" key="1">
    <citation type="journal article" date="2024" name="IScience">
        <title>Strigolactones Initiate the Formation of Haustorium-like Structures in Castilleja.</title>
        <authorList>
            <person name="Buerger M."/>
            <person name="Peterson D."/>
            <person name="Chory J."/>
        </authorList>
    </citation>
    <scope>NUCLEOTIDE SEQUENCE [LARGE SCALE GENOMIC DNA]</scope>
</reference>
<sequence length="326" mass="36338">MLGLFSVNSLPEYVFVGVMEFGGEGAGGFGQEFAVVLAAEPLGCGDEFGWCSRCYQQQVSNVQDNLDSEMEVPAYKASANGIFDKELEDELMKFTAKPDDKGVQGPLVKKLESLAQKYDRELEAHNKLKQIQLEGPTLIDGVKSVPFSRTNAVNDLFKRKKRRMAEATKDVAEYMSCHNLFSDYENKKNPTEGGSISNFPKISGTFCAEKCNKKFTKYARRKVNSDDEFWATTDDLSSFIAGDGDDGFEDMLRKIEFLQSQAGQLRIRVDKVMNDNADKIFFSDKLSLRMPFEASSANNDDRDGMAVGTYIASQLICIYVFVVNSG</sequence>
<dbReference type="EMBL" id="JAVIJP010000016">
    <property type="protein sequence ID" value="KAL3642792.1"/>
    <property type="molecule type" value="Genomic_DNA"/>
</dbReference>